<accession>A0AAW0UAK0</accession>
<feature type="compositionally biased region" description="Polar residues" evidence="1">
    <location>
        <begin position="203"/>
        <end position="220"/>
    </location>
</feature>
<protein>
    <recommendedName>
        <fullName evidence="5">Transmembrane protein</fullName>
    </recommendedName>
</protein>
<organism evidence="3 4">
    <name type="scientific">Scylla paramamosain</name>
    <name type="common">Mud crab</name>
    <dbReference type="NCBI Taxonomy" id="85552"/>
    <lineage>
        <taxon>Eukaryota</taxon>
        <taxon>Metazoa</taxon>
        <taxon>Ecdysozoa</taxon>
        <taxon>Arthropoda</taxon>
        <taxon>Crustacea</taxon>
        <taxon>Multicrustacea</taxon>
        <taxon>Malacostraca</taxon>
        <taxon>Eumalacostraca</taxon>
        <taxon>Eucarida</taxon>
        <taxon>Decapoda</taxon>
        <taxon>Pleocyemata</taxon>
        <taxon>Brachyura</taxon>
        <taxon>Eubrachyura</taxon>
        <taxon>Portunoidea</taxon>
        <taxon>Portunidae</taxon>
        <taxon>Portuninae</taxon>
        <taxon>Scylla</taxon>
    </lineage>
</organism>
<dbReference type="EMBL" id="JARAKH010000017">
    <property type="protein sequence ID" value="KAK8395737.1"/>
    <property type="molecule type" value="Genomic_DNA"/>
</dbReference>
<evidence type="ECO:0000256" key="1">
    <source>
        <dbReference type="SAM" id="MobiDB-lite"/>
    </source>
</evidence>
<proteinExistence type="predicted"/>
<dbReference type="Proteomes" id="UP001487740">
    <property type="component" value="Unassembled WGS sequence"/>
</dbReference>
<feature type="compositionally biased region" description="Low complexity" evidence="1">
    <location>
        <begin position="145"/>
        <end position="169"/>
    </location>
</feature>
<dbReference type="AlphaFoldDB" id="A0AAW0UAK0"/>
<keyword evidence="2" id="KW-0812">Transmembrane</keyword>
<sequence length="220" mass="24688">MEFTPIAVRYAELWCECAGNSSSVPHRLLMHEQMQRLHAQARQHALWYVVVVLVVYVAGLVVIIRRSGRVERNNAVAVVSSCCVKLGACVTQCCGRLFGRPGQGKDKGTLQETCADSSEVVVESAWTWMFTHFSRKHRRVALLRSATSSQEQTQQPPRRPTTRSPQSPHHSSRSQRKTRSGCRGCKERRTKGTRLQRCRDVGTSLSDGLTPSRSAQSRQL</sequence>
<evidence type="ECO:0000256" key="2">
    <source>
        <dbReference type="SAM" id="Phobius"/>
    </source>
</evidence>
<evidence type="ECO:0008006" key="5">
    <source>
        <dbReference type="Google" id="ProtNLM"/>
    </source>
</evidence>
<feature type="compositionally biased region" description="Basic residues" evidence="1">
    <location>
        <begin position="170"/>
        <end position="196"/>
    </location>
</feature>
<name>A0AAW0UAK0_SCYPA</name>
<gene>
    <name evidence="3" type="ORF">O3P69_005671</name>
</gene>
<evidence type="ECO:0000313" key="3">
    <source>
        <dbReference type="EMBL" id="KAK8395737.1"/>
    </source>
</evidence>
<reference evidence="3 4" key="1">
    <citation type="submission" date="2023-03" db="EMBL/GenBank/DDBJ databases">
        <title>High-quality genome of Scylla paramamosain provides insights in environmental adaptation.</title>
        <authorList>
            <person name="Zhang L."/>
        </authorList>
    </citation>
    <scope>NUCLEOTIDE SEQUENCE [LARGE SCALE GENOMIC DNA]</scope>
    <source>
        <strain evidence="3">LZ_2023a</strain>
        <tissue evidence="3">Muscle</tissue>
    </source>
</reference>
<feature type="region of interest" description="Disordered" evidence="1">
    <location>
        <begin position="145"/>
        <end position="220"/>
    </location>
</feature>
<keyword evidence="4" id="KW-1185">Reference proteome</keyword>
<comment type="caution">
    <text evidence="3">The sequence shown here is derived from an EMBL/GenBank/DDBJ whole genome shotgun (WGS) entry which is preliminary data.</text>
</comment>
<keyword evidence="2" id="KW-0472">Membrane</keyword>
<feature type="transmembrane region" description="Helical" evidence="2">
    <location>
        <begin position="45"/>
        <end position="64"/>
    </location>
</feature>
<evidence type="ECO:0000313" key="4">
    <source>
        <dbReference type="Proteomes" id="UP001487740"/>
    </source>
</evidence>
<keyword evidence="2" id="KW-1133">Transmembrane helix</keyword>